<sequence length="178" mass="21156">MILFQNQGLTVRTLEDKDDILLAKWLSDPSVLEFYEGRDNPFDLNKVRKVFYDENDEEVKCIVEYKGNEIGYIQYYPLEAEEKKEYGYCGQNVYGTDQFIGETTYWNKGMGTLLVTSMIEFLLVQQKADRIVMDPQTRNERAIHCYEKCGFKKVRLLPKQELHEGIYQDCWLMEYHEE</sequence>
<evidence type="ECO:0000259" key="2">
    <source>
        <dbReference type="PROSITE" id="PS51186"/>
    </source>
</evidence>
<name>A0A0M0KV51_9BACI</name>
<keyword evidence="1" id="KW-0046">Antibiotic resistance</keyword>
<dbReference type="PATRIC" id="fig|284581.3.peg.2737"/>
<dbReference type="Pfam" id="PF13523">
    <property type="entry name" value="Acetyltransf_8"/>
    <property type="match status" value="1"/>
</dbReference>
<dbReference type="Gene3D" id="3.40.630.30">
    <property type="match status" value="1"/>
</dbReference>
<dbReference type="PROSITE" id="PS51186">
    <property type="entry name" value="GNAT"/>
    <property type="match status" value="1"/>
</dbReference>
<gene>
    <name evidence="3" type="ORF">AMD01_16210</name>
</gene>
<feature type="domain" description="N-acetyltransferase" evidence="2">
    <location>
        <begin position="9"/>
        <end position="178"/>
    </location>
</feature>
<evidence type="ECO:0000256" key="1">
    <source>
        <dbReference type="ARBA" id="ARBA00023251"/>
    </source>
</evidence>
<proteinExistence type="predicted"/>
<keyword evidence="3" id="KW-0808">Transferase</keyword>
<dbReference type="OrthoDB" id="9795206at2"/>
<protein>
    <submittedName>
        <fullName evidence="3">2-aminoglycoside phosphotransferase</fullName>
    </submittedName>
</protein>
<reference evidence="4" key="1">
    <citation type="submission" date="2015-08" db="EMBL/GenBank/DDBJ databases">
        <title>Fjat-14210 dsm16467.</title>
        <authorList>
            <person name="Liu B."/>
            <person name="Wang J."/>
            <person name="Zhu Y."/>
            <person name="Liu G."/>
            <person name="Chen Q."/>
            <person name="Chen Z."/>
            <person name="Lan J."/>
            <person name="Che J."/>
            <person name="Ge C."/>
            <person name="Shi H."/>
            <person name="Pan Z."/>
            <person name="Liu X."/>
        </authorList>
    </citation>
    <scope>NUCLEOTIDE SEQUENCE [LARGE SCALE GENOMIC DNA]</scope>
    <source>
        <strain evidence="4">DSM 16467</strain>
    </source>
</reference>
<keyword evidence="4" id="KW-1185">Reference proteome</keyword>
<organism evidence="3 4">
    <name type="scientific">Priestia koreensis</name>
    <dbReference type="NCBI Taxonomy" id="284581"/>
    <lineage>
        <taxon>Bacteria</taxon>
        <taxon>Bacillati</taxon>
        <taxon>Bacillota</taxon>
        <taxon>Bacilli</taxon>
        <taxon>Bacillales</taxon>
        <taxon>Bacillaceae</taxon>
        <taxon>Priestia</taxon>
    </lineage>
</organism>
<dbReference type="SUPFAM" id="SSF55729">
    <property type="entry name" value="Acyl-CoA N-acyltransferases (Nat)"/>
    <property type="match status" value="1"/>
</dbReference>
<dbReference type="STRING" id="284581.AMD01_16210"/>
<dbReference type="PANTHER" id="PTHR31438">
    <property type="entry name" value="LYSINE N-ACYLTRANSFERASE C17G9.06C-RELATED"/>
    <property type="match status" value="1"/>
</dbReference>
<dbReference type="EMBL" id="LILC01000023">
    <property type="protein sequence ID" value="KOO42689.1"/>
    <property type="molecule type" value="Genomic_DNA"/>
</dbReference>
<evidence type="ECO:0000313" key="4">
    <source>
        <dbReference type="Proteomes" id="UP000037558"/>
    </source>
</evidence>
<dbReference type="GO" id="GO:0016410">
    <property type="term" value="F:N-acyltransferase activity"/>
    <property type="evidence" value="ECO:0007669"/>
    <property type="project" value="TreeGrafter"/>
</dbReference>
<dbReference type="GO" id="GO:0046677">
    <property type="term" value="P:response to antibiotic"/>
    <property type="evidence" value="ECO:0007669"/>
    <property type="project" value="UniProtKB-KW"/>
</dbReference>
<evidence type="ECO:0000313" key="3">
    <source>
        <dbReference type="EMBL" id="KOO42689.1"/>
    </source>
</evidence>
<dbReference type="InterPro" id="IPR016181">
    <property type="entry name" value="Acyl_CoA_acyltransferase"/>
</dbReference>
<dbReference type="Proteomes" id="UP000037558">
    <property type="component" value="Unassembled WGS sequence"/>
</dbReference>
<dbReference type="PANTHER" id="PTHR31438:SF1">
    <property type="entry name" value="LYSINE N-ACYLTRANSFERASE C17G9.06C-RELATED"/>
    <property type="match status" value="1"/>
</dbReference>
<dbReference type="AlphaFoldDB" id="A0A0M0KV51"/>
<dbReference type="InterPro" id="IPR000182">
    <property type="entry name" value="GNAT_dom"/>
</dbReference>
<comment type="caution">
    <text evidence="3">The sequence shown here is derived from an EMBL/GenBank/DDBJ whole genome shotgun (WGS) entry which is preliminary data.</text>
</comment>
<accession>A0A0M0KV51</accession>